<dbReference type="InterPro" id="IPR003439">
    <property type="entry name" value="ABC_transporter-like_ATP-bd"/>
</dbReference>
<evidence type="ECO:0000256" key="11">
    <source>
        <dbReference type="SAM" id="Phobius"/>
    </source>
</evidence>
<proteinExistence type="inferred from homology"/>
<dbReference type="Gene3D" id="3.40.50.300">
    <property type="entry name" value="P-loop containing nucleotide triphosphate hydrolases"/>
    <property type="match status" value="1"/>
</dbReference>
<keyword evidence="7 11" id="KW-0472">Membrane</keyword>
<dbReference type="EMBL" id="QUNO01000017">
    <property type="protein sequence ID" value="REH35681.1"/>
    <property type="molecule type" value="Genomic_DNA"/>
</dbReference>
<feature type="transmembrane region" description="Helical" evidence="11">
    <location>
        <begin position="25"/>
        <end position="47"/>
    </location>
</feature>
<dbReference type="SUPFAM" id="SSF90123">
    <property type="entry name" value="ABC transporter transmembrane region"/>
    <property type="match status" value="1"/>
</dbReference>
<feature type="transmembrane region" description="Helical" evidence="11">
    <location>
        <begin position="101"/>
        <end position="124"/>
    </location>
</feature>
<feature type="domain" description="ABC transporter" evidence="12">
    <location>
        <begin position="383"/>
        <end position="617"/>
    </location>
</feature>
<evidence type="ECO:0000256" key="9">
    <source>
        <dbReference type="ARBA" id="ARBA00061644"/>
    </source>
</evidence>
<evidence type="ECO:0000259" key="13">
    <source>
        <dbReference type="PROSITE" id="PS50929"/>
    </source>
</evidence>
<dbReference type="Pfam" id="PF00664">
    <property type="entry name" value="ABC_membrane"/>
    <property type="match status" value="1"/>
</dbReference>
<feature type="transmembrane region" description="Helical" evidence="11">
    <location>
        <begin position="190"/>
        <end position="219"/>
    </location>
</feature>
<dbReference type="InterPro" id="IPR027417">
    <property type="entry name" value="P-loop_NTPase"/>
</dbReference>
<dbReference type="OrthoDB" id="9806127at2"/>
<gene>
    <name evidence="14" type="ORF">BCF44_11769</name>
</gene>
<evidence type="ECO:0000256" key="2">
    <source>
        <dbReference type="ARBA" id="ARBA00022448"/>
    </source>
</evidence>
<keyword evidence="6 11" id="KW-1133">Transmembrane helix</keyword>
<dbReference type="InterPro" id="IPR003593">
    <property type="entry name" value="AAA+_ATPase"/>
</dbReference>
<dbReference type="SMART" id="SM00382">
    <property type="entry name" value="AAA"/>
    <property type="match status" value="1"/>
</dbReference>
<comment type="caution">
    <text evidence="14">The sequence shown here is derived from an EMBL/GenBank/DDBJ whole genome shotgun (WGS) entry which is preliminary data.</text>
</comment>
<dbReference type="GO" id="GO:0005524">
    <property type="term" value="F:ATP binding"/>
    <property type="evidence" value="ECO:0007669"/>
    <property type="project" value="UniProtKB-KW"/>
</dbReference>
<evidence type="ECO:0000313" key="14">
    <source>
        <dbReference type="EMBL" id="REH35681.1"/>
    </source>
</evidence>
<sequence length="627" mass="66413">MTATTDTGFAVTGRRLLRLVRVQRAFAAMLALGLASITLNIISPILLGRATDLVLAGVLGHGTTPGETKAQVVARLREQGHDTFAAMVGVVDFTPGQGVDMAAVAASLLAALVVTAVSGLCWMLQGRQATKAIQHAGARLRAEVEAKLGRLPLTRFDTTRRGDLLSRATNDVDNLIVTLQQTMSQLTNSVLLLVALLVMMFSITPLLAVIAVLVVPAAVAVTTLLGKRAQPDFNRLWAAVGGLTGQVEETYTGHALVTAHDRRDLALAEFRERNEAVFRAGYRAQFVSGVSQPSMNFVNNLGYVAVAVVGCLRVLSGGLTIGELQAFVQYSRQLSGPLTQVTGLAGIVQSGVASARRVFELLDSAEETDGETGRLPSPAAGLVRFESVRFRYDEDTPLIEGLSLDVRPGRTVAIVGPTGAGKTTLVNLLLRFYEVSGGRITVDGIDIATVPRADLRARVGMVLQDSWLFAGTIADNIGYGRDGAGREEIEAAARAAHADHFIRTLPDGYDTVLGEDGGGVSAGERQLITIARAFLADSPILVLDEATSAVDSRTELLVRRAMERLSAGRTCFVIAHRLSTVRDADTIVVMRGGAIVESGTHAALLAADGPYAELYRAQFAQPVTDAG</sequence>
<dbReference type="PANTHER" id="PTHR43394:SF1">
    <property type="entry name" value="ATP-BINDING CASSETTE SUB-FAMILY B MEMBER 10, MITOCHONDRIAL"/>
    <property type="match status" value="1"/>
</dbReference>
<dbReference type="InterPro" id="IPR036640">
    <property type="entry name" value="ABC1_TM_sf"/>
</dbReference>
<evidence type="ECO:0000256" key="4">
    <source>
        <dbReference type="ARBA" id="ARBA00022741"/>
    </source>
</evidence>
<dbReference type="GO" id="GO:0015421">
    <property type="term" value="F:ABC-type oligopeptide transporter activity"/>
    <property type="evidence" value="ECO:0007669"/>
    <property type="project" value="TreeGrafter"/>
</dbReference>
<protein>
    <recommendedName>
        <fullName evidence="10">Fatty acid ABC transporter ATP-binding/permease protein</fullName>
    </recommendedName>
</protein>
<evidence type="ECO:0000256" key="10">
    <source>
        <dbReference type="ARBA" id="ARBA00071747"/>
    </source>
</evidence>
<keyword evidence="5 14" id="KW-0067">ATP-binding</keyword>
<keyword evidence="3 11" id="KW-0812">Transmembrane</keyword>
<evidence type="ECO:0000256" key="7">
    <source>
        <dbReference type="ARBA" id="ARBA00023136"/>
    </source>
</evidence>
<reference evidence="14 15" key="1">
    <citation type="submission" date="2018-08" db="EMBL/GenBank/DDBJ databases">
        <title>Genomic Encyclopedia of Archaeal and Bacterial Type Strains, Phase II (KMG-II): from individual species to whole genera.</title>
        <authorList>
            <person name="Goeker M."/>
        </authorList>
    </citation>
    <scope>NUCLEOTIDE SEQUENCE [LARGE SCALE GENOMIC DNA]</scope>
    <source>
        <strain evidence="14 15">DSM 45791</strain>
    </source>
</reference>
<dbReference type="Pfam" id="PF00005">
    <property type="entry name" value="ABC_tran"/>
    <property type="match status" value="1"/>
</dbReference>
<evidence type="ECO:0000256" key="6">
    <source>
        <dbReference type="ARBA" id="ARBA00022989"/>
    </source>
</evidence>
<evidence type="ECO:0000313" key="15">
    <source>
        <dbReference type="Proteomes" id="UP000256269"/>
    </source>
</evidence>
<dbReference type="InterPro" id="IPR039421">
    <property type="entry name" value="Type_1_exporter"/>
</dbReference>
<evidence type="ECO:0000256" key="1">
    <source>
        <dbReference type="ARBA" id="ARBA00004651"/>
    </source>
</evidence>
<comment type="similarity">
    <text evidence="9">Belongs to the ABC transporter superfamily. Lipid exporter (TC 3.A.1.106) family.</text>
</comment>
<dbReference type="GO" id="GO:0016887">
    <property type="term" value="F:ATP hydrolysis activity"/>
    <property type="evidence" value="ECO:0007669"/>
    <property type="project" value="InterPro"/>
</dbReference>
<dbReference type="AlphaFoldDB" id="A0A3E0GZV1"/>
<dbReference type="InterPro" id="IPR017871">
    <property type="entry name" value="ABC_transporter-like_CS"/>
</dbReference>
<keyword evidence="15" id="KW-1185">Reference proteome</keyword>
<evidence type="ECO:0000256" key="5">
    <source>
        <dbReference type="ARBA" id="ARBA00022840"/>
    </source>
</evidence>
<comment type="subcellular location">
    <subcellularLocation>
        <location evidence="1">Cell membrane</location>
        <topology evidence="1">Multi-pass membrane protein</topology>
    </subcellularLocation>
</comment>
<dbReference type="SUPFAM" id="SSF52540">
    <property type="entry name" value="P-loop containing nucleoside triphosphate hydrolases"/>
    <property type="match status" value="1"/>
</dbReference>
<dbReference type="Proteomes" id="UP000256269">
    <property type="component" value="Unassembled WGS sequence"/>
</dbReference>
<keyword evidence="4" id="KW-0547">Nucleotide-binding</keyword>
<dbReference type="InterPro" id="IPR011527">
    <property type="entry name" value="ABC1_TM_dom"/>
</dbReference>
<dbReference type="PROSITE" id="PS50893">
    <property type="entry name" value="ABC_TRANSPORTER_2"/>
    <property type="match status" value="1"/>
</dbReference>
<dbReference type="CDD" id="cd03254">
    <property type="entry name" value="ABCC_Glucan_exporter_like"/>
    <property type="match status" value="1"/>
</dbReference>
<feature type="domain" description="ABC transmembrane type-1" evidence="13">
    <location>
        <begin position="27"/>
        <end position="350"/>
    </location>
</feature>
<evidence type="ECO:0000256" key="3">
    <source>
        <dbReference type="ARBA" id="ARBA00022692"/>
    </source>
</evidence>
<dbReference type="PROSITE" id="PS00211">
    <property type="entry name" value="ABC_TRANSPORTER_1"/>
    <property type="match status" value="1"/>
</dbReference>
<dbReference type="RefSeq" id="WP_116179757.1">
    <property type="nucleotide sequence ID" value="NZ_CP144375.1"/>
</dbReference>
<dbReference type="GO" id="GO:0005886">
    <property type="term" value="C:plasma membrane"/>
    <property type="evidence" value="ECO:0007669"/>
    <property type="project" value="UniProtKB-SubCell"/>
</dbReference>
<accession>A0A3E0GZV1</accession>
<dbReference type="PROSITE" id="PS50929">
    <property type="entry name" value="ABC_TM1F"/>
    <property type="match status" value="1"/>
</dbReference>
<dbReference type="PANTHER" id="PTHR43394">
    <property type="entry name" value="ATP-DEPENDENT PERMEASE MDL1, MITOCHONDRIAL"/>
    <property type="match status" value="1"/>
</dbReference>
<dbReference type="CDD" id="cd18547">
    <property type="entry name" value="ABC_6TM_Tm288_like"/>
    <property type="match status" value="1"/>
</dbReference>
<name>A0A3E0GZV1_9PSEU</name>
<dbReference type="FunFam" id="3.40.50.300:FF:000287">
    <property type="entry name" value="Multidrug ABC transporter ATP-binding protein"/>
    <property type="match status" value="1"/>
</dbReference>
<keyword evidence="2" id="KW-0813">Transport</keyword>
<evidence type="ECO:0000259" key="12">
    <source>
        <dbReference type="PROSITE" id="PS50893"/>
    </source>
</evidence>
<comment type="function">
    <text evidence="8">ABC transporter involved in fatty acid import. Transmembrane domains (TMD) form a pore in the membrane and the ATP-binding domain (NBD) is responsible for energy generation.</text>
</comment>
<dbReference type="Gene3D" id="1.20.1560.10">
    <property type="entry name" value="ABC transporter type 1, transmembrane domain"/>
    <property type="match status" value="1"/>
</dbReference>
<evidence type="ECO:0000256" key="8">
    <source>
        <dbReference type="ARBA" id="ARBA00055053"/>
    </source>
</evidence>
<organism evidence="14 15">
    <name type="scientific">Kutzneria buriramensis</name>
    <dbReference type="NCBI Taxonomy" id="1045776"/>
    <lineage>
        <taxon>Bacteria</taxon>
        <taxon>Bacillati</taxon>
        <taxon>Actinomycetota</taxon>
        <taxon>Actinomycetes</taxon>
        <taxon>Pseudonocardiales</taxon>
        <taxon>Pseudonocardiaceae</taxon>
        <taxon>Kutzneria</taxon>
    </lineage>
</organism>